<dbReference type="AlphaFoldDB" id="A0A7C8RF09"/>
<organism evidence="1 2">
    <name type="scientific">Orbilia oligospora</name>
    <name type="common">Nematode-trapping fungus</name>
    <name type="synonym">Arthrobotrys oligospora</name>
    <dbReference type="NCBI Taxonomy" id="2813651"/>
    <lineage>
        <taxon>Eukaryota</taxon>
        <taxon>Fungi</taxon>
        <taxon>Dikarya</taxon>
        <taxon>Ascomycota</taxon>
        <taxon>Pezizomycotina</taxon>
        <taxon>Orbiliomycetes</taxon>
        <taxon>Orbiliales</taxon>
        <taxon>Orbiliaceae</taxon>
        <taxon>Orbilia</taxon>
    </lineage>
</organism>
<evidence type="ECO:0000313" key="2">
    <source>
        <dbReference type="Proteomes" id="UP000474640"/>
    </source>
</evidence>
<evidence type="ECO:0000313" key="1">
    <source>
        <dbReference type="EMBL" id="KAF3280479.1"/>
    </source>
</evidence>
<protein>
    <submittedName>
        <fullName evidence="1">Uncharacterized protein</fullName>
    </submittedName>
</protein>
<dbReference type="Proteomes" id="UP000474640">
    <property type="component" value="Unassembled WGS sequence"/>
</dbReference>
<dbReference type="EMBL" id="JAABOJ010000018">
    <property type="protein sequence ID" value="KAF3280479.1"/>
    <property type="molecule type" value="Genomic_DNA"/>
</dbReference>
<sequence>MTVSLLYSRQSQYTFTNFYTMRHPVLIPPARNVMRDYWIMSISAGFQEAKAIIPTLSPDTFKLIYLGSSAPIKELARTNFALKVACRWTTLAPLATIFTSRSLQLTHF</sequence>
<gene>
    <name evidence="1" type="ORF">TWF970_002700</name>
</gene>
<proteinExistence type="predicted"/>
<reference evidence="1 2" key="1">
    <citation type="submission" date="2020-01" db="EMBL/GenBank/DDBJ databases">
        <authorList>
            <person name="Palmer J.M."/>
        </authorList>
    </citation>
    <scope>NUCLEOTIDE SEQUENCE [LARGE SCALE GENOMIC DNA]</scope>
    <source>
        <strain evidence="1 2">TWF970</strain>
    </source>
</reference>
<name>A0A7C8RF09_ORBOL</name>
<comment type="caution">
    <text evidence="1">The sequence shown here is derived from an EMBL/GenBank/DDBJ whole genome shotgun (WGS) entry which is preliminary data.</text>
</comment>
<accession>A0A7C8RF09</accession>